<evidence type="ECO:0000256" key="4">
    <source>
        <dbReference type="ARBA" id="ARBA00022679"/>
    </source>
</evidence>
<name>A0A5C8NUS9_9BACI</name>
<proteinExistence type="inferred from homology"/>
<dbReference type="GO" id="GO:0016740">
    <property type="term" value="F:transferase activity"/>
    <property type="evidence" value="ECO:0007669"/>
    <property type="project" value="UniProtKB-KW"/>
</dbReference>
<dbReference type="EMBL" id="VDUW01000004">
    <property type="protein sequence ID" value="TXL64928.1"/>
    <property type="molecule type" value="Genomic_DNA"/>
</dbReference>
<dbReference type="RefSeq" id="WP_147666591.1">
    <property type="nucleotide sequence ID" value="NZ_VDUW01000004.1"/>
</dbReference>
<sequence length="308" mass="33599">MNIVTSVTDLIGKTPLFDVTPEGLPKRIRIVAKLETENIGGSVKDRLGVYLVKRALEEGKIKNGGTIIEPTAGNTGIGLAIAARHYGLKLIVTVPEKFSIEKQQIIGALGGTVITTPTEDGMDGAIEKAKHLHTEISNSYIPNQFKNPWNPKAYHKLAQEIWQSLDGKMDEIVIGGGSGGTFTGVVEELKRHDASIRATFVQPEGAGVFGGTSHDYKIEGIGMDELTPFMKEKHIDEVMMISDERAFSQVQQLAQNYSLLVGSSSGAVMEAAIKRGKQVEGPYTIVTIFPDRADRYLSSGIFDERWKK</sequence>
<comment type="caution">
    <text evidence="8">The sequence shown here is derived from an EMBL/GenBank/DDBJ whole genome shotgun (WGS) entry which is preliminary data.</text>
</comment>
<keyword evidence="9" id="KW-1185">Reference proteome</keyword>
<dbReference type="Proteomes" id="UP000321574">
    <property type="component" value="Unassembled WGS sequence"/>
</dbReference>
<evidence type="ECO:0000256" key="5">
    <source>
        <dbReference type="ARBA" id="ARBA00022898"/>
    </source>
</evidence>
<keyword evidence="3" id="KW-0028">Amino-acid biosynthesis</keyword>
<evidence type="ECO:0000313" key="9">
    <source>
        <dbReference type="Proteomes" id="UP000321574"/>
    </source>
</evidence>
<accession>A0A5C8NUS9</accession>
<dbReference type="FunFam" id="3.40.50.1100:FF:000016">
    <property type="entry name" value="Cysteine synthase A"/>
    <property type="match status" value="1"/>
</dbReference>
<evidence type="ECO:0000259" key="7">
    <source>
        <dbReference type="Pfam" id="PF00291"/>
    </source>
</evidence>
<organism evidence="8 9">
    <name type="scientific">Cerasibacillus terrae</name>
    <dbReference type="NCBI Taxonomy" id="2498845"/>
    <lineage>
        <taxon>Bacteria</taxon>
        <taxon>Bacillati</taxon>
        <taxon>Bacillota</taxon>
        <taxon>Bacilli</taxon>
        <taxon>Bacillales</taxon>
        <taxon>Bacillaceae</taxon>
        <taxon>Cerasibacillus</taxon>
    </lineage>
</organism>
<comment type="similarity">
    <text evidence="2">Belongs to the cysteine synthase/cystathionine beta-synthase family.</text>
</comment>
<dbReference type="Pfam" id="PF00291">
    <property type="entry name" value="PALP"/>
    <property type="match status" value="1"/>
</dbReference>
<evidence type="ECO:0000256" key="3">
    <source>
        <dbReference type="ARBA" id="ARBA00022605"/>
    </source>
</evidence>
<dbReference type="InterPro" id="IPR001926">
    <property type="entry name" value="TrpB-like_PALP"/>
</dbReference>
<dbReference type="Gene3D" id="3.40.50.1100">
    <property type="match status" value="2"/>
</dbReference>
<dbReference type="InterPro" id="IPR036052">
    <property type="entry name" value="TrpB-like_PALP_sf"/>
</dbReference>
<protein>
    <submittedName>
        <fullName evidence="8">Cysteine synthase family protein</fullName>
    </submittedName>
</protein>
<dbReference type="OrthoDB" id="9808024at2"/>
<keyword evidence="6" id="KW-0198">Cysteine biosynthesis</keyword>
<dbReference type="PANTHER" id="PTHR10314">
    <property type="entry name" value="CYSTATHIONINE BETA-SYNTHASE"/>
    <property type="match status" value="1"/>
</dbReference>
<reference evidence="8 9" key="1">
    <citation type="submission" date="2019-06" db="EMBL/GenBank/DDBJ databases">
        <title>Cerasibacillus sp. nov., isolated from maize field.</title>
        <authorList>
            <person name="Lin S.-Y."/>
            <person name="Tsai C.-F."/>
            <person name="Young C.-C."/>
        </authorList>
    </citation>
    <scope>NUCLEOTIDE SEQUENCE [LARGE SCALE GENOMIC DNA]</scope>
    <source>
        <strain evidence="8 9">CC-CFT480</strain>
    </source>
</reference>
<dbReference type="AlphaFoldDB" id="A0A5C8NUS9"/>
<dbReference type="SUPFAM" id="SSF53686">
    <property type="entry name" value="Tryptophan synthase beta subunit-like PLP-dependent enzymes"/>
    <property type="match status" value="1"/>
</dbReference>
<dbReference type="InterPro" id="IPR050214">
    <property type="entry name" value="Cys_Synth/Cystath_Beta-Synth"/>
</dbReference>
<keyword evidence="4" id="KW-0808">Transferase</keyword>
<dbReference type="GO" id="GO:0019344">
    <property type="term" value="P:cysteine biosynthetic process"/>
    <property type="evidence" value="ECO:0007669"/>
    <property type="project" value="UniProtKB-KW"/>
</dbReference>
<gene>
    <name evidence="8" type="ORF">FHP05_07185</name>
</gene>
<comment type="cofactor">
    <cofactor evidence="1">
        <name>pyridoxal 5'-phosphate</name>
        <dbReference type="ChEBI" id="CHEBI:597326"/>
    </cofactor>
</comment>
<keyword evidence="5" id="KW-0663">Pyridoxal phosphate</keyword>
<evidence type="ECO:0000313" key="8">
    <source>
        <dbReference type="EMBL" id="TXL64928.1"/>
    </source>
</evidence>
<feature type="domain" description="Tryptophan synthase beta chain-like PALP" evidence="7">
    <location>
        <begin position="7"/>
        <end position="291"/>
    </location>
</feature>
<evidence type="ECO:0000256" key="1">
    <source>
        <dbReference type="ARBA" id="ARBA00001933"/>
    </source>
</evidence>
<evidence type="ECO:0000256" key="6">
    <source>
        <dbReference type="ARBA" id="ARBA00023192"/>
    </source>
</evidence>
<evidence type="ECO:0000256" key="2">
    <source>
        <dbReference type="ARBA" id="ARBA00007103"/>
    </source>
</evidence>
<dbReference type="CDD" id="cd01561">
    <property type="entry name" value="CBS_like"/>
    <property type="match status" value="1"/>
</dbReference>